<feature type="signal peptide" evidence="2">
    <location>
        <begin position="1"/>
        <end position="19"/>
    </location>
</feature>
<dbReference type="CDD" id="cd00299">
    <property type="entry name" value="GST_C_family"/>
    <property type="match status" value="1"/>
</dbReference>
<feature type="domain" description="GST N-terminal" evidence="3">
    <location>
        <begin position="121"/>
        <end position="207"/>
    </location>
</feature>
<keyword evidence="2" id="KW-0732">Signal</keyword>
<protein>
    <recommendedName>
        <fullName evidence="3">GST N-terminal domain-containing protein</fullName>
    </recommendedName>
</protein>
<dbReference type="PROSITE" id="PS50404">
    <property type="entry name" value="GST_NTER"/>
    <property type="match status" value="1"/>
</dbReference>
<dbReference type="AlphaFoldDB" id="A0A7S2UG06"/>
<gene>
    <name evidence="4" type="ORF">ASEP1449_LOCUS10251</name>
</gene>
<sequence>MGWVPGLLFLSVVSRKVDSFAVLSSKHTTPLYRGTHGTVSSLERSGRDGTKASSCLSMSSSAAPAAAGTISAWEELREASGQTIVGAALDQETHLRQTGGGSAAVGNKLRLYGKQTEKPTLTLFRDHAGWCPYCQKAMLLVEEKEIPMNIELVPMRSYGDKPKSFTDLVPSGLLPALMVERSDGKKQVITESQVIMELLDTWHPASEGYKPMMPSKDDTQGRAKYTQLAQLERELFSWWCTLIFRPEGRPRGNIPGGGAGGLLAGLLGGNKSQPQEEMSGAMRGFLDCMGQVEKNLGATPGPWFFSSKEYDHPTMIDFVYVSHVERMLASCAYWKGLELRSRFPNLDRWLTAFEQRECYLAFKSDYYTHVMDIPPQYGPGCDGGFDKERMEFQGYISGRDGKSWTLPLPHDDPIQPLYRGPPVPLCVLQAAGIVADPDDGSYVKSDPDIMARACRQMAGWKLSLGANKVSKFAARGGRNGGRNMRKTFGAELADPYADADMEAQPHVDAALRIVCSVLLREPNEISPDWDQALLSAVPKDQRKSVMSSLCYLRDRVGVPRDLPLAAGRQLRAHLNWAIDIL</sequence>
<dbReference type="Pfam" id="PF13409">
    <property type="entry name" value="GST_N_2"/>
    <property type="match status" value="1"/>
</dbReference>
<dbReference type="PANTHER" id="PTHR43968">
    <property type="match status" value="1"/>
</dbReference>
<dbReference type="SUPFAM" id="SSF47616">
    <property type="entry name" value="GST C-terminal domain-like"/>
    <property type="match status" value="1"/>
</dbReference>
<dbReference type="Gene3D" id="3.40.30.10">
    <property type="entry name" value="Glutaredoxin"/>
    <property type="match status" value="1"/>
</dbReference>
<evidence type="ECO:0000313" key="4">
    <source>
        <dbReference type="EMBL" id="CAD9818419.1"/>
    </source>
</evidence>
<dbReference type="InterPro" id="IPR036249">
    <property type="entry name" value="Thioredoxin-like_sf"/>
</dbReference>
<proteinExistence type="predicted"/>
<evidence type="ECO:0000256" key="2">
    <source>
        <dbReference type="SAM" id="SignalP"/>
    </source>
</evidence>
<evidence type="ECO:0000259" key="3">
    <source>
        <dbReference type="PROSITE" id="PS50404"/>
    </source>
</evidence>
<reference evidence="4" key="1">
    <citation type="submission" date="2021-01" db="EMBL/GenBank/DDBJ databases">
        <authorList>
            <person name="Corre E."/>
            <person name="Pelletier E."/>
            <person name="Niang G."/>
            <person name="Scheremetjew M."/>
            <person name="Finn R."/>
            <person name="Kale V."/>
            <person name="Holt S."/>
            <person name="Cochrane G."/>
            <person name="Meng A."/>
            <person name="Brown T."/>
            <person name="Cohen L."/>
        </authorList>
    </citation>
    <scope>NUCLEOTIDE SEQUENCE</scope>
    <source>
        <strain evidence="4">CCMP2084</strain>
    </source>
</reference>
<dbReference type="InterPro" id="IPR004045">
    <property type="entry name" value="Glutathione_S-Trfase_N"/>
</dbReference>
<name>A0A7S2UG06_9STRA</name>
<dbReference type="CDD" id="cd00570">
    <property type="entry name" value="GST_N_family"/>
    <property type="match status" value="1"/>
</dbReference>
<dbReference type="InterPro" id="IPR050983">
    <property type="entry name" value="GST_Omega/HSP26"/>
</dbReference>
<dbReference type="EMBL" id="HBHQ01015355">
    <property type="protein sequence ID" value="CAD9818419.1"/>
    <property type="molecule type" value="Transcribed_RNA"/>
</dbReference>
<dbReference type="GO" id="GO:0005737">
    <property type="term" value="C:cytoplasm"/>
    <property type="evidence" value="ECO:0007669"/>
    <property type="project" value="TreeGrafter"/>
</dbReference>
<feature type="chain" id="PRO_5031108316" description="GST N-terminal domain-containing protein" evidence="2">
    <location>
        <begin position="20"/>
        <end position="581"/>
    </location>
</feature>
<organism evidence="4">
    <name type="scientific">Attheya septentrionalis</name>
    <dbReference type="NCBI Taxonomy" id="420275"/>
    <lineage>
        <taxon>Eukaryota</taxon>
        <taxon>Sar</taxon>
        <taxon>Stramenopiles</taxon>
        <taxon>Ochrophyta</taxon>
        <taxon>Bacillariophyta</taxon>
        <taxon>Coscinodiscophyceae</taxon>
        <taxon>Chaetocerotophycidae</taxon>
        <taxon>Chaetocerotales</taxon>
        <taxon>Attheyaceae</taxon>
        <taxon>Attheya</taxon>
    </lineage>
</organism>
<feature type="region of interest" description="Disordered" evidence="1">
    <location>
        <begin position="34"/>
        <end position="55"/>
    </location>
</feature>
<dbReference type="InterPro" id="IPR036282">
    <property type="entry name" value="Glutathione-S-Trfase_C_sf"/>
</dbReference>
<accession>A0A7S2UG06</accession>
<dbReference type="SUPFAM" id="SSF52833">
    <property type="entry name" value="Thioredoxin-like"/>
    <property type="match status" value="1"/>
</dbReference>
<dbReference type="Gene3D" id="1.20.1050.10">
    <property type="match status" value="1"/>
</dbReference>
<dbReference type="PANTHER" id="PTHR43968:SF14">
    <property type="entry name" value="GLUTATHIONE S-TRANSFERASE"/>
    <property type="match status" value="1"/>
</dbReference>
<dbReference type="Pfam" id="PF13410">
    <property type="entry name" value="GST_C_2"/>
    <property type="match status" value="1"/>
</dbReference>
<evidence type="ECO:0000256" key="1">
    <source>
        <dbReference type="SAM" id="MobiDB-lite"/>
    </source>
</evidence>